<sequence>MLSCKERERGEEKATVGIAATATAATATTAATNLHRTQPNILDEIVVEKILSIVVFIVGELLGFIQVPAPLSPTETATPRPGFVWIRKQRTHQRHCTKSVDTSFLHGSRRCMTATSKEGKSIILVGGVAGVGVREVVMLKPMDAGNDRYDD</sequence>
<proteinExistence type="predicted"/>
<organism evidence="1 2">
    <name type="scientific">Crotalaria pallida</name>
    <name type="common">Smooth rattlebox</name>
    <name type="synonym">Crotalaria striata</name>
    <dbReference type="NCBI Taxonomy" id="3830"/>
    <lineage>
        <taxon>Eukaryota</taxon>
        <taxon>Viridiplantae</taxon>
        <taxon>Streptophyta</taxon>
        <taxon>Embryophyta</taxon>
        <taxon>Tracheophyta</taxon>
        <taxon>Spermatophyta</taxon>
        <taxon>Magnoliopsida</taxon>
        <taxon>eudicotyledons</taxon>
        <taxon>Gunneridae</taxon>
        <taxon>Pentapetalae</taxon>
        <taxon>rosids</taxon>
        <taxon>fabids</taxon>
        <taxon>Fabales</taxon>
        <taxon>Fabaceae</taxon>
        <taxon>Papilionoideae</taxon>
        <taxon>50 kb inversion clade</taxon>
        <taxon>genistoids sensu lato</taxon>
        <taxon>core genistoids</taxon>
        <taxon>Crotalarieae</taxon>
        <taxon>Crotalaria</taxon>
    </lineage>
</organism>
<comment type="caution">
    <text evidence="1">The sequence shown here is derived from an EMBL/GenBank/DDBJ whole genome shotgun (WGS) entry which is preliminary data.</text>
</comment>
<gene>
    <name evidence="1" type="ORF">RIF29_06720</name>
</gene>
<dbReference type="AlphaFoldDB" id="A0AAN9PBP4"/>
<reference evidence="1 2" key="1">
    <citation type="submission" date="2024-01" db="EMBL/GenBank/DDBJ databases">
        <title>The genomes of 5 underutilized Papilionoideae crops provide insights into root nodulation and disease resistanc.</title>
        <authorList>
            <person name="Yuan L."/>
        </authorList>
    </citation>
    <scope>NUCLEOTIDE SEQUENCE [LARGE SCALE GENOMIC DNA]</scope>
    <source>
        <strain evidence="1">ZHUSHIDOU_FW_LH</strain>
        <tissue evidence="1">Leaf</tissue>
    </source>
</reference>
<keyword evidence="2" id="KW-1185">Reference proteome</keyword>
<accession>A0AAN9PBP4</accession>
<evidence type="ECO:0000313" key="2">
    <source>
        <dbReference type="Proteomes" id="UP001372338"/>
    </source>
</evidence>
<name>A0AAN9PBP4_CROPI</name>
<dbReference type="Proteomes" id="UP001372338">
    <property type="component" value="Unassembled WGS sequence"/>
</dbReference>
<evidence type="ECO:0000313" key="1">
    <source>
        <dbReference type="EMBL" id="KAK7291514.1"/>
    </source>
</evidence>
<dbReference type="EMBL" id="JAYWIO010000001">
    <property type="protein sequence ID" value="KAK7291514.1"/>
    <property type="molecule type" value="Genomic_DNA"/>
</dbReference>
<protein>
    <submittedName>
        <fullName evidence="1">Uncharacterized protein</fullName>
    </submittedName>
</protein>